<keyword evidence="1" id="KW-0472">Membrane</keyword>
<feature type="transmembrane region" description="Helical" evidence="1">
    <location>
        <begin position="81"/>
        <end position="98"/>
    </location>
</feature>
<keyword evidence="1" id="KW-1133">Transmembrane helix</keyword>
<reference evidence="2 3" key="1">
    <citation type="submission" date="2017-12" db="EMBL/GenBank/DDBJ databases">
        <authorList>
            <consortium name="DOE Joint Genome Institute"/>
            <person name="Haridas S."/>
            <person name="Kjaerbolling I."/>
            <person name="Vesth T.C."/>
            <person name="Frisvad J.C."/>
            <person name="Nybo J.L."/>
            <person name="Theobald S."/>
            <person name="Kuo A."/>
            <person name="Bowyer P."/>
            <person name="Matsuda Y."/>
            <person name="Mondo S."/>
            <person name="Lyhne E.K."/>
            <person name="Kogle M.E."/>
            <person name="Clum A."/>
            <person name="Lipzen A."/>
            <person name="Salamov A."/>
            <person name="Ngan C.Y."/>
            <person name="Daum C."/>
            <person name="Chiniquy J."/>
            <person name="Barry K."/>
            <person name="LaButti K."/>
            <person name="Simmons B.A."/>
            <person name="Magnuson J.K."/>
            <person name="Mortensen U.H."/>
            <person name="Larsen T.O."/>
            <person name="Grigoriev I.V."/>
            <person name="Baker S.E."/>
            <person name="Andersen M.R."/>
            <person name="Nordberg H.P."/>
            <person name="Cantor M.N."/>
            <person name="Hua S.X."/>
        </authorList>
    </citation>
    <scope>NUCLEOTIDE SEQUENCE [LARGE SCALE GENOMIC DNA]</scope>
    <source>
        <strain evidence="2 3">CBS 102.13</strain>
    </source>
</reference>
<evidence type="ECO:0000313" key="3">
    <source>
        <dbReference type="Proteomes" id="UP000234585"/>
    </source>
</evidence>
<protein>
    <submittedName>
        <fullName evidence="2">Uncharacterized protein</fullName>
    </submittedName>
</protein>
<dbReference type="GeneID" id="36526795"/>
<name>A0A2I2FP74_ASPCN</name>
<accession>A0A2I2FP74</accession>
<keyword evidence="1" id="KW-0812">Transmembrane</keyword>
<evidence type="ECO:0000256" key="1">
    <source>
        <dbReference type="SAM" id="Phobius"/>
    </source>
</evidence>
<keyword evidence="3" id="KW-1185">Reference proteome</keyword>
<organism evidence="2 3">
    <name type="scientific">Aspergillus candidus</name>
    <dbReference type="NCBI Taxonomy" id="41067"/>
    <lineage>
        <taxon>Eukaryota</taxon>
        <taxon>Fungi</taxon>
        <taxon>Dikarya</taxon>
        <taxon>Ascomycota</taxon>
        <taxon>Pezizomycotina</taxon>
        <taxon>Eurotiomycetes</taxon>
        <taxon>Eurotiomycetidae</taxon>
        <taxon>Eurotiales</taxon>
        <taxon>Aspergillaceae</taxon>
        <taxon>Aspergillus</taxon>
        <taxon>Aspergillus subgen. Circumdati</taxon>
    </lineage>
</organism>
<proteinExistence type="predicted"/>
<dbReference type="EMBL" id="KZ559117">
    <property type="protein sequence ID" value="PLB42434.1"/>
    <property type="molecule type" value="Genomic_DNA"/>
</dbReference>
<feature type="transmembrane region" description="Helical" evidence="1">
    <location>
        <begin position="58"/>
        <end position="74"/>
    </location>
</feature>
<dbReference type="RefSeq" id="XP_024676446.1">
    <property type="nucleotide sequence ID" value="XM_024819635.1"/>
</dbReference>
<dbReference type="AlphaFoldDB" id="A0A2I2FP74"/>
<sequence length="138" mass="15909">MLPAIALCTPWREVLLIIQHIAKTSVAWWFVRFCPRFPVLNFPTFVESNQSFSACGKGWWLSDVFFLLLIACLLPRLCSRGVLLALSIVCYFVCIPSFRSTGYFSFFGRFGIVVWVWEEHVFIAFTAYRGGSPPHRVY</sequence>
<gene>
    <name evidence="2" type="ORF">BDW47DRAFT_699</name>
</gene>
<evidence type="ECO:0000313" key="2">
    <source>
        <dbReference type="EMBL" id="PLB42434.1"/>
    </source>
</evidence>
<dbReference type="Proteomes" id="UP000234585">
    <property type="component" value="Unassembled WGS sequence"/>
</dbReference>